<name>A0A0E9XAF8_ANGAN</name>
<accession>A0A0E9XAF8</accession>
<dbReference type="AlphaFoldDB" id="A0A0E9XAF8"/>
<dbReference type="EMBL" id="GBXM01009782">
    <property type="protein sequence ID" value="JAH98795.1"/>
    <property type="molecule type" value="Transcribed_RNA"/>
</dbReference>
<reference evidence="1" key="2">
    <citation type="journal article" date="2015" name="Fish Shellfish Immunol.">
        <title>Early steps in the European eel (Anguilla anguilla)-Vibrio vulnificus interaction in the gills: Role of the RtxA13 toxin.</title>
        <authorList>
            <person name="Callol A."/>
            <person name="Pajuelo D."/>
            <person name="Ebbesson L."/>
            <person name="Teles M."/>
            <person name="MacKenzie S."/>
            <person name="Amaro C."/>
        </authorList>
    </citation>
    <scope>NUCLEOTIDE SEQUENCE</scope>
</reference>
<protein>
    <submittedName>
        <fullName evidence="1">Uncharacterized protein</fullName>
    </submittedName>
</protein>
<sequence length="252" mass="28306">MTTITVRRYRQQTDICTHYRPTNWNTSFFLVQTGIRYLSYTYIFFLHSNICKNKTIFKGFLMLLGHPYWSPATLQWFQLHGGWGRGYCVMPITPQANRAPALPVFRLSSLPPLPRSSAFSWITMVRPMIDWGPVSVSILSLMSILATPSSPAVTLPKSPTCLTSSLGPPWVLLCGLKWGPALMQPFVLSPYTWTWKPCSPGVRPVICPVTCTGAESLPCSKNTVPVTSPVPLRTQTAFSAIFCSFNFNSRYR</sequence>
<reference evidence="1" key="1">
    <citation type="submission" date="2014-11" db="EMBL/GenBank/DDBJ databases">
        <authorList>
            <person name="Amaro Gonzalez C."/>
        </authorList>
    </citation>
    <scope>NUCLEOTIDE SEQUENCE</scope>
</reference>
<proteinExistence type="predicted"/>
<evidence type="ECO:0000313" key="1">
    <source>
        <dbReference type="EMBL" id="JAH98795.1"/>
    </source>
</evidence>
<organism evidence="1">
    <name type="scientific">Anguilla anguilla</name>
    <name type="common">European freshwater eel</name>
    <name type="synonym">Muraena anguilla</name>
    <dbReference type="NCBI Taxonomy" id="7936"/>
    <lineage>
        <taxon>Eukaryota</taxon>
        <taxon>Metazoa</taxon>
        <taxon>Chordata</taxon>
        <taxon>Craniata</taxon>
        <taxon>Vertebrata</taxon>
        <taxon>Euteleostomi</taxon>
        <taxon>Actinopterygii</taxon>
        <taxon>Neopterygii</taxon>
        <taxon>Teleostei</taxon>
        <taxon>Anguilliformes</taxon>
        <taxon>Anguillidae</taxon>
        <taxon>Anguilla</taxon>
    </lineage>
</organism>